<evidence type="ECO:0000313" key="5">
    <source>
        <dbReference type="Proteomes" id="UP000218702"/>
    </source>
</evidence>
<dbReference type="EMBL" id="AP018316">
    <property type="protein sequence ID" value="BAZ85892.1"/>
    <property type="molecule type" value="Genomic_DNA"/>
</dbReference>
<sequence>MSDSVITVTVKLFAIYQEVYGVNELVWEFQSGTPVQAVCDRLITQHPKLSKWREITRFGVNLQFVEPDTILQNGDEVVLIPPVNGG</sequence>
<dbReference type="Pfam" id="PF02597">
    <property type="entry name" value="ThiS"/>
    <property type="match status" value="1"/>
</dbReference>
<dbReference type="PANTHER" id="PTHR33359">
    <property type="entry name" value="MOLYBDOPTERIN SYNTHASE SULFUR CARRIER SUBUNIT"/>
    <property type="match status" value="1"/>
</dbReference>
<dbReference type="InterPro" id="IPR044672">
    <property type="entry name" value="MOCS2A"/>
</dbReference>
<dbReference type="Proteomes" id="UP000218702">
    <property type="component" value="Chromosome"/>
</dbReference>
<gene>
    <name evidence="4" type="ORF">NIES806_20960</name>
</gene>
<dbReference type="AlphaFoldDB" id="A0A1Z4V2Z1"/>
<dbReference type="PANTHER" id="PTHR33359:SF1">
    <property type="entry name" value="MOLYBDOPTERIN SYNTHASE SULFUR CARRIER SUBUNIT"/>
    <property type="match status" value="1"/>
</dbReference>
<evidence type="ECO:0000256" key="1">
    <source>
        <dbReference type="ARBA" id="ARBA00022741"/>
    </source>
</evidence>
<name>A0A1Z4V2Z1_9CYAN</name>
<dbReference type="Gene3D" id="3.10.20.30">
    <property type="match status" value="1"/>
</dbReference>
<keyword evidence="5" id="KW-1185">Reference proteome</keyword>
<dbReference type="UniPathway" id="UPA00344"/>
<evidence type="ECO:0000256" key="3">
    <source>
        <dbReference type="ARBA" id="ARBA00024247"/>
    </source>
</evidence>
<dbReference type="RefSeq" id="WP_096667065.1">
    <property type="nucleotide sequence ID" value="NZ_AP018316.1"/>
</dbReference>
<protein>
    <recommendedName>
        <fullName evidence="3">Molybdopterin synthase sulfur carrier subunit</fullName>
    </recommendedName>
</protein>
<organism evidence="4 5">
    <name type="scientific">Dolichospermum compactum NIES-806</name>
    <dbReference type="NCBI Taxonomy" id="1973481"/>
    <lineage>
        <taxon>Bacteria</taxon>
        <taxon>Bacillati</taxon>
        <taxon>Cyanobacteriota</taxon>
        <taxon>Cyanophyceae</taxon>
        <taxon>Nostocales</taxon>
        <taxon>Aphanizomenonaceae</taxon>
        <taxon>Dolichospermum</taxon>
        <taxon>Dolichospermum compactum</taxon>
    </lineage>
</organism>
<dbReference type="InterPro" id="IPR003749">
    <property type="entry name" value="ThiS/MoaD-like"/>
</dbReference>
<evidence type="ECO:0000313" key="4">
    <source>
        <dbReference type="EMBL" id="BAZ85892.1"/>
    </source>
</evidence>
<dbReference type="OrthoDB" id="200013at2"/>
<dbReference type="SUPFAM" id="SSF54285">
    <property type="entry name" value="MoaD/ThiS"/>
    <property type="match status" value="1"/>
</dbReference>
<keyword evidence="1" id="KW-0547">Nucleotide-binding</keyword>
<evidence type="ECO:0000256" key="2">
    <source>
        <dbReference type="ARBA" id="ARBA00024200"/>
    </source>
</evidence>
<proteinExistence type="inferred from homology"/>
<dbReference type="CDD" id="cd00754">
    <property type="entry name" value="Ubl_MoaD"/>
    <property type="match status" value="1"/>
</dbReference>
<dbReference type="GO" id="GO:0006777">
    <property type="term" value="P:Mo-molybdopterin cofactor biosynthetic process"/>
    <property type="evidence" value="ECO:0007669"/>
    <property type="project" value="InterPro"/>
</dbReference>
<reference evidence="4 5" key="1">
    <citation type="submission" date="2017-06" db="EMBL/GenBank/DDBJ databases">
        <title>Genome sequencing of cyanobaciteial culture collection at National Institute for Environmental Studies (NIES).</title>
        <authorList>
            <person name="Hirose Y."/>
            <person name="Shimura Y."/>
            <person name="Fujisawa T."/>
            <person name="Nakamura Y."/>
            <person name="Kawachi M."/>
        </authorList>
    </citation>
    <scope>NUCLEOTIDE SEQUENCE [LARGE SCALE GENOMIC DNA]</scope>
    <source>
        <strain evidence="4 5">NIES-806</strain>
    </source>
</reference>
<dbReference type="GO" id="GO:0000166">
    <property type="term" value="F:nucleotide binding"/>
    <property type="evidence" value="ECO:0007669"/>
    <property type="project" value="UniProtKB-KW"/>
</dbReference>
<dbReference type="GO" id="GO:1990133">
    <property type="term" value="C:molybdopterin adenylyltransferase complex"/>
    <property type="evidence" value="ECO:0007669"/>
    <property type="project" value="TreeGrafter"/>
</dbReference>
<accession>A0A1Z4V2Z1</accession>
<comment type="similarity">
    <text evidence="2">Belongs to the MoaD family.</text>
</comment>
<dbReference type="InterPro" id="IPR016155">
    <property type="entry name" value="Mopterin_synth/thiamin_S_b"/>
</dbReference>
<dbReference type="InterPro" id="IPR012675">
    <property type="entry name" value="Beta-grasp_dom_sf"/>
</dbReference>
<dbReference type="KEGG" id="dcm:NIES806_20960"/>